<name>A0A4Z1PBX7_9PEZI</name>
<keyword evidence="7" id="KW-0594">Phospholipid biosynthesis</keyword>
<dbReference type="EC" id="4.1.1.65" evidence="3"/>
<keyword evidence="5" id="KW-0210">Decarboxylase</keyword>
<evidence type="ECO:0000256" key="3">
    <source>
        <dbReference type="ARBA" id="ARBA00012243"/>
    </source>
</evidence>
<dbReference type="UniPathway" id="UPA00558"/>
<dbReference type="Proteomes" id="UP000298493">
    <property type="component" value="Unassembled WGS sequence"/>
</dbReference>
<keyword evidence="8" id="KW-0456">Lyase</keyword>
<evidence type="ECO:0000256" key="10">
    <source>
        <dbReference type="ARBA" id="ARBA00023317"/>
    </source>
</evidence>
<protein>
    <recommendedName>
        <fullName evidence="3">phosphatidylserine decarboxylase</fullName>
        <ecNumber evidence="3">4.1.1.65</ecNumber>
    </recommendedName>
</protein>
<keyword evidence="6" id="KW-0443">Lipid metabolism</keyword>
<evidence type="ECO:0000256" key="4">
    <source>
        <dbReference type="ARBA" id="ARBA00022516"/>
    </source>
</evidence>
<evidence type="ECO:0000256" key="2">
    <source>
        <dbReference type="ARBA" id="ARBA00005189"/>
    </source>
</evidence>
<comment type="caution">
    <text evidence="12">The sequence shown here is derived from an EMBL/GenBank/DDBJ whole genome shotgun (WGS) entry which is preliminary data.</text>
</comment>
<evidence type="ECO:0000256" key="7">
    <source>
        <dbReference type="ARBA" id="ARBA00023209"/>
    </source>
</evidence>
<dbReference type="GO" id="GO:0004609">
    <property type="term" value="F:phosphatidylserine decarboxylase activity"/>
    <property type="evidence" value="ECO:0007669"/>
    <property type="project" value="UniProtKB-EC"/>
</dbReference>
<organism evidence="12 13">
    <name type="scientific">Venturia nashicola</name>
    <dbReference type="NCBI Taxonomy" id="86259"/>
    <lineage>
        <taxon>Eukaryota</taxon>
        <taxon>Fungi</taxon>
        <taxon>Dikarya</taxon>
        <taxon>Ascomycota</taxon>
        <taxon>Pezizomycotina</taxon>
        <taxon>Dothideomycetes</taxon>
        <taxon>Pleosporomycetidae</taxon>
        <taxon>Venturiales</taxon>
        <taxon>Venturiaceae</taxon>
        <taxon>Venturia</taxon>
    </lineage>
</organism>
<dbReference type="AlphaFoldDB" id="A0A4Z1PBX7"/>
<dbReference type="Pfam" id="PF02666">
    <property type="entry name" value="PS_Dcarbxylase"/>
    <property type="match status" value="1"/>
</dbReference>
<evidence type="ECO:0000313" key="13">
    <source>
        <dbReference type="Proteomes" id="UP000298493"/>
    </source>
</evidence>
<keyword evidence="9" id="KW-1208">Phospholipid metabolism</keyword>
<evidence type="ECO:0000256" key="5">
    <source>
        <dbReference type="ARBA" id="ARBA00022793"/>
    </source>
</evidence>
<keyword evidence="10" id="KW-0670">Pyruvate</keyword>
<keyword evidence="13" id="KW-1185">Reference proteome</keyword>
<evidence type="ECO:0000256" key="1">
    <source>
        <dbReference type="ARBA" id="ARBA00001928"/>
    </source>
</evidence>
<evidence type="ECO:0000313" key="12">
    <source>
        <dbReference type="EMBL" id="TID18488.1"/>
    </source>
</evidence>
<dbReference type="NCBIfam" id="TIGR00163">
    <property type="entry name" value="PS_decarb"/>
    <property type="match status" value="1"/>
</dbReference>
<reference evidence="12 13" key="1">
    <citation type="submission" date="2019-04" db="EMBL/GenBank/DDBJ databases">
        <title>High contiguity whole genome sequence and gene annotation resource for two Venturia nashicola isolates.</title>
        <authorList>
            <person name="Prokchorchik M."/>
            <person name="Won K."/>
            <person name="Lee Y."/>
            <person name="Choi E.D."/>
            <person name="Segonzac C."/>
            <person name="Sohn K.H."/>
        </authorList>
    </citation>
    <scope>NUCLEOTIDE SEQUENCE [LARGE SCALE GENOMIC DNA]</scope>
    <source>
        <strain evidence="12 13">PRI2</strain>
    </source>
</reference>
<dbReference type="InterPro" id="IPR003817">
    <property type="entry name" value="PS_Dcarbxylase"/>
</dbReference>
<dbReference type="PANTHER" id="PTHR10067">
    <property type="entry name" value="PHOSPHATIDYLSERINE DECARBOXYLASE"/>
    <property type="match status" value="1"/>
</dbReference>
<keyword evidence="4" id="KW-0444">Lipid biosynthesis</keyword>
<dbReference type="EMBL" id="SNSC02000014">
    <property type="protein sequence ID" value="TID18488.1"/>
    <property type="molecule type" value="Genomic_DNA"/>
</dbReference>
<proteinExistence type="predicted"/>
<evidence type="ECO:0000256" key="6">
    <source>
        <dbReference type="ARBA" id="ARBA00023098"/>
    </source>
</evidence>
<accession>A0A4Z1PBX7</accession>
<gene>
    <name evidence="12" type="ORF">E6O75_ATG06564</name>
</gene>
<evidence type="ECO:0000256" key="8">
    <source>
        <dbReference type="ARBA" id="ARBA00023239"/>
    </source>
</evidence>
<comment type="pathway">
    <text evidence="11">Phospholipid metabolism; phosphatidylethanolamine biosynthesis.</text>
</comment>
<dbReference type="PANTHER" id="PTHR10067:SF17">
    <property type="entry name" value="PHOSPHATIDYLSERINE DECARBOXYLASE PROENZYME 2"/>
    <property type="match status" value="1"/>
</dbReference>
<dbReference type="STRING" id="86259.A0A4Z1PBX7"/>
<evidence type="ECO:0000256" key="9">
    <source>
        <dbReference type="ARBA" id="ARBA00023264"/>
    </source>
</evidence>
<dbReference type="GO" id="GO:0006646">
    <property type="term" value="P:phosphatidylethanolamine biosynthetic process"/>
    <property type="evidence" value="ECO:0007669"/>
    <property type="project" value="UniProtKB-UniPathway"/>
</dbReference>
<comment type="pathway">
    <text evidence="2">Lipid metabolism.</text>
</comment>
<evidence type="ECO:0000256" key="11">
    <source>
        <dbReference type="ARBA" id="ARBA00024326"/>
    </source>
</evidence>
<comment type="cofactor">
    <cofactor evidence="1">
        <name>pyruvate</name>
        <dbReference type="ChEBI" id="CHEBI:15361"/>
    </cofactor>
</comment>
<sequence>MADQTSLSKEHFVATAKALDATTTAVAQDHSASPLRSLHLKSTHTEAHGWLRRFFPQQYLESVEATWNMGNYVIDRQTGEKHFEEMSFYVRLGMHLLYYGTAQEKALHWERTLELLEAQSVKMGREYDAPESKAHILPFIQSFGLEDSLSELAKENIEDYSCFNEFFGRSLKDGVRPIAEPENRLVTSSPADCRLTAYPTVDLATKYWIKGFGFTLEKLLGDKELASKFDGGSIVIARLAPQDYHRWHSPVDGTVTSVKEIPGAYYTVNPQAIREAGTLDVFCENKRSVMILDRTETKAPIAVIAVGAMLVGSIKYNEGLNQPGAKVERGQCLGGFYYGGSTVIVLYPPGEIVLDEDLVKNSTDLGCETQMKVGWRTGAGPTTRP</sequence>
<dbReference type="InterPro" id="IPR033177">
    <property type="entry name" value="PSD-B"/>
</dbReference>